<evidence type="ECO:0000256" key="1">
    <source>
        <dbReference type="SAM" id="MobiDB-lite"/>
    </source>
</evidence>
<keyword evidence="3" id="KW-1185">Reference proteome</keyword>
<gene>
    <name evidence="2" type="ORF">NHX12_015020</name>
</gene>
<organism evidence="2 3">
    <name type="scientific">Muraenolepis orangiensis</name>
    <name type="common">Patagonian moray cod</name>
    <dbReference type="NCBI Taxonomy" id="630683"/>
    <lineage>
        <taxon>Eukaryota</taxon>
        <taxon>Metazoa</taxon>
        <taxon>Chordata</taxon>
        <taxon>Craniata</taxon>
        <taxon>Vertebrata</taxon>
        <taxon>Euteleostomi</taxon>
        <taxon>Actinopterygii</taxon>
        <taxon>Neopterygii</taxon>
        <taxon>Teleostei</taxon>
        <taxon>Neoteleostei</taxon>
        <taxon>Acanthomorphata</taxon>
        <taxon>Zeiogadaria</taxon>
        <taxon>Gadariae</taxon>
        <taxon>Gadiformes</taxon>
        <taxon>Muraenolepidoidei</taxon>
        <taxon>Muraenolepididae</taxon>
        <taxon>Muraenolepis</taxon>
    </lineage>
</organism>
<comment type="caution">
    <text evidence="2">The sequence shown here is derived from an EMBL/GenBank/DDBJ whole genome shotgun (WGS) entry which is preliminary data.</text>
</comment>
<feature type="region of interest" description="Disordered" evidence="1">
    <location>
        <begin position="22"/>
        <end position="68"/>
    </location>
</feature>
<protein>
    <submittedName>
        <fullName evidence="2">Uncharacterized protein</fullName>
    </submittedName>
</protein>
<dbReference type="Proteomes" id="UP001148018">
    <property type="component" value="Unassembled WGS sequence"/>
</dbReference>
<reference evidence="2" key="1">
    <citation type="submission" date="2022-07" db="EMBL/GenBank/DDBJ databases">
        <title>Chromosome-level genome of Muraenolepis orangiensis.</title>
        <authorList>
            <person name="Kim J."/>
        </authorList>
    </citation>
    <scope>NUCLEOTIDE SEQUENCE</scope>
    <source>
        <strain evidence="2">KU_S4_2022</strain>
        <tissue evidence="2">Muscle</tissue>
    </source>
</reference>
<evidence type="ECO:0000313" key="2">
    <source>
        <dbReference type="EMBL" id="KAJ3584525.1"/>
    </source>
</evidence>
<dbReference type="EMBL" id="JANIIK010000119">
    <property type="protein sequence ID" value="KAJ3584525.1"/>
    <property type="molecule type" value="Genomic_DNA"/>
</dbReference>
<proteinExistence type="predicted"/>
<name>A0A9Q0DCK7_9TELE</name>
<accession>A0A9Q0DCK7</accession>
<sequence length="68" mass="7402">MTFSSLTLAIWRTDGRLMPLEGHRVIGTDSGPAGHGTRTPRFPRGGRRREEDGTEPQATDKGSLLAPE</sequence>
<dbReference type="AlphaFoldDB" id="A0A9Q0DCK7"/>
<evidence type="ECO:0000313" key="3">
    <source>
        <dbReference type="Proteomes" id="UP001148018"/>
    </source>
</evidence>